<evidence type="ECO:0000313" key="4">
    <source>
        <dbReference type="Proteomes" id="UP000401717"/>
    </source>
</evidence>
<dbReference type="Pfam" id="PF02195">
    <property type="entry name" value="ParB_N"/>
    <property type="match status" value="1"/>
</dbReference>
<dbReference type="GO" id="GO:0045881">
    <property type="term" value="P:positive regulation of sporulation resulting in formation of a cellular spore"/>
    <property type="evidence" value="ECO:0007669"/>
    <property type="project" value="TreeGrafter"/>
</dbReference>
<dbReference type="PANTHER" id="PTHR33375">
    <property type="entry name" value="CHROMOSOME-PARTITIONING PROTEIN PARB-RELATED"/>
    <property type="match status" value="1"/>
</dbReference>
<evidence type="ECO:0000313" key="5">
    <source>
        <dbReference type="Proteomes" id="UP001055303"/>
    </source>
</evidence>
<dbReference type="SUPFAM" id="SSF110849">
    <property type="entry name" value="ParB/Sulfiredoxin"/>
    <property type="match status" value="1"/>
</dbReference>
<protein>
    <submittedName>
        <fullName evidence="3">Nucleoid occlusion protein</fullName>
    </submittedName>
</protein>
<dbReference type="Proteomes" id="UP001055303">
    <property type="component" value="Unassembled WGS sequence"/>
</dbReference>
<reference evidence="3 4" key="1">
    <citation type="submission" date="2019-06" db="EMBL/GenBank/DDBJ databases">
        <authorList>
            <person name="Rodrigo-Torres L."/>
            <person name="Arahal R. D."/>
            <person name="Lucena T."/>
        </authorList>
    </citation>
    <scope>NUCLEOTIDE SEQUENCE [LARGE SCALE GENOMIC DNA]</scope>
    <source>
        <strain evidence="3 4">SW08-7</strain>
    </source>
</reference>
<name>A0A564FV15_9HYPH</name>
<organism evidence="3 4">
    <name type="scientific">Methylobacterium dankookense</name>
    <dbReference type="NCBI Taxonomy" id="560405"/>
    <lineage>
        <taxon>Bacteria</taxon>
        <taxon>Pseudomonadati</taxon>
        <taxon>Pseudomonadota</taxon>
        <taxon>Alphaproteobacteria</taxon>
        <taxon>Hyphomicrobiales</taxon>
        <taxon>Methylobacteriaceae</taxon>
        <taxon>Methylobacterium</taxon>
    </lineage>
</organism>
<dbReference type="PANTHER" id="PTHR33375:SF1">
    <property type="entry name" value="CHROMOSOME-PARTITIONING PROTEIN PARB-RELATED"/>
    <property type="match status" value="1"/>
</dbReference>
<dbReference type="EMBL" id="BPQI01000017">
    <property type="protein sequence ID" value="GJD55001.1"/>
    <property type="molecule type" value="Genomic_DNA"/>
</dbReference>
<dbReference type="EMBL" id="CABFVH010000007">
    <property type="protein sequence ID" value="VUF11999.1"/>
    <property type="molecule type" value="Genomic_DNA"/>
</dbReference>
<evidence type="ECO:0000259" key="1">
    <source>
        <dbReference type="SMART" id="SM00470"/>
    </source>
</evidence>
<dbReference type="GO" id="GO:0007059">
    <property type="term" value="P:chromosome segregation"/>
    <property type="evidence" value="ECO:0007669"/>
    <property type="project" value="TreeGrafter"/>
</dbReference>
<proteinExistence type="predicted"/>
<reference evidence="2" key="3">
    <citation type="submission" date="2021-08" db="EMBL/GenBank/DDBJ databases">
        <authorList>
            <person name="Tani A."/>
            <person name="Ola A."/>
            <person name="Ogura Y."/>
            <person name="Katsura K."/>
            <person name="Hayashi T."/>
        </authorList>
    </citation>
    <scope>NUCLEOTIDE SEQUENCE</scope>
    <source>
        <strain evidence="2">DSM 22415</strain>
    </source>
</reference>
<dbReference type="GO" id="GO:0005694">
    <property type="term" value="C:chromosome"/>
    <property type="evidence" value="ECO:0007669"/>
    <property type="project" value="TreeGrafter"/>
</dbReference>
<keyword evidence="5" id="KW-1185">Reference proteome</keyword>
<dbReference type="InterPro" id="IPR003115">
    <property type="entry name" value="ParB_N"/>
</dbReference>
<dbReference type="Gene3D" id="3.90.1530.10">
    <property type="entry name" value="Conserved hypothetical protein from pyrococcus furiosus pfu- 392566-001, ParB domain"/>
    <property type="match status" value="1"/>
</dbReference>
<dbReference type="InterPro" id="IPR036086">
    <property type="entry name" value="ParB/Sulfiredoxin_sf"/>
</dbReference>
<dbReference type="AlphaFoldDB" id="A0A564FV15"/>
<accession>A0A564FV15</accession>
<dbReference type="InterPro" id="IPR050336">
    <property type="entry name" value="Chromosome_partition/occlusion"/>
</dbReference>
<dbReference type="CDD" id="cd16403">
    <property type="entry name" value="ParB_N_like_MT"/>
    <property type="match status" value="1"/>
</dbReference>
<sequence>MRTDDPLRYAAIEIVEVRTLRGYDRNARTHSDEQVAQLAAAIQRFGFTNPILADEDGVVIAGHGRMAAARRLGFDRVPCIRVTGLSEQERAALVLADNRIAPYANLRAAIPLFIV</sequence>
<evidence type="ECO:0000313" key="2">
    <source>
        <dbReference type="EMBL" id="GJD55001.1"/>
    </source>
</evidence>
<evidence type="ECO:0000313" key="3">
    <source>
        <dbReference type="EMBL" id="VUF11999.1"/>
    </source>
</evidence>
<reference evidence="2" key="2">
    <citation type="journal article" date="2021" name="Front. Microbiol.">
        <title>Comprehensive Comparative Genomics and Phenotyping of Methylobacterium Species.</title>
        <authorList>
            <person name="Alessa O."/>
            <person name="Ogura Y."/>
            <person name="Fujitani Y."/>
            <person name="Takami H."/>
            <person name="Hayashi T."/>
            <person name="Sahin N."/>
            <person name="Tani A."/>
        </authorList>
    </citation>
    <scope>NUCLEOTIDE SEQUENCE</scope>
    <source>
        <strain evidence="2">DSM 22415</strain>
    </source>
</reference>
<dbReference type="Proteomes" id="UP000401717">
    <property type="component" value="Unassembled WGS sequence"/>
</dbReference>
<gene>
    <name evidence="3" type="primary">noc</name>
    <name evidence="2" type="ORF">IFDJLNFL_0883</name>
    <name evidence="3" type="ORF">MTDSW087_01687</name>
</gene>
<dbReference type="SMART" id="SM00470">
    <property type="entry name" value="ParB"/>
    <property type="match status" value="1"/>
</dbReference>
<feature type="domain" description="ParB-like N-terminal" evidence="1">
    <location>
        <begin position="13"/>
        <end position="99"/>
    </location>
</feature>